<comment type="caution">
    <text evidence="1">The sequence shown here is derived from an EMBL/GenBank/DDBJ whole genome shotgun (WGS) entry which is preliminary data.</text>
</comment>
<organism evidence="1 2">
    <name type="scientific">Mycobacterium talmoniae</name>
    <dbReference type="NCBI Taxonomy" id="1858794"/>
    <lineage>
        <taxon>Bacteria</taxon>
        <taxon>Bacillati</taxon>
        <taxon>Actinomycetota</taxon>
        <taxon>Actinomycetes</taxon>
        <taxon>Mycobacteriales</taxon>
        <taxon>Mycobacteriaceae</taxon>
        <taxon>Mycobacterium</taxon>
    </lineage>
</organism>
<name>A0A2S8BKF6_9MYCO</name>
<accession>A0A2S8BKF6</accession>
<gene>
    <name evidence="1" type="ORF">C1Y40_02709</name>
</gene>
<evidence type="ECO:0000313" key="2">
    <source>
        <dbReference type="Proteomes" id="UP000238296"/>
    </source>
</evidence>
<proteinExistence type="predicted"/>
<dbReference type="Proteomes" id="UP000238296">
    <property type="component" value="Unassembled WGS sequence"/>
</dbReference>
<protein>
    <submittedName>
        <fullName evidence="1">Uncharacterized protein</fullName>
    </submittedName>
</protein>
<dbReference type="AlphaFoldDB" id="A0A2S8BKF6"/>
<sequence>MTHSAGQFGKVTVVTAVPGSGGTTRSGLSITSSRARCSRSGRIRLITRPIRVRAPSTGRTKMAVNVPSIRDCQQAGP</sequence>
<dbReference type="EMBL" id="PPEA01000392">
    <property type="protein sequence ID" value="PQM47103.1"/>
    <property type="molecule type" value="Genomic_DNA"/>
</dbReference>
<reference evidence="1 2" key="1">
    <citation type="journal article" date="2017" name="Int. J. Syst. Evol. Microbiol.">
        <title>Mycobacterium talmoniae sp. nov., a slowly growing mycobacterium isolated from human respiratory samples.</title>
        <authorList>
            <person name="Davidson R.M."/>
            <person name="DeGroote M.A."/>
            <person name="Marola J.L."/>
            <person name="Buss S."/>
            <person name="Jones V."/>
            <person name="McNeil M.R."/>
            <person name="Freifeld A.G."/>
            <person name="Elaine Epperson L."/>
            <person name="Hasan N.A."/>
            <person name="Jackson M."/>
            <person name="Iwen P.C."/>
            <person name="Salfinger M."/>
            <person name="Strong M."/>
        </authorList>
    </citation>
    <scope>NUCLEOTIDE SEQUENCE [LARGE SCALE GENOMIC DNA]</scope>
    <source>
        <strain evidence="1 2">ATCC BAA-2683</strain>
    </source>
</reference>
<evidence type="ECO:0000313" key="1">
    <source>
        <dbReference type="EMBL" id="PQM47103.1"/>
    </source>
</evidence>